<feature type="region of interest" description="Disordered" evidence="1">
    <location>
        <begin position="339"/>
        <end position="360"/>
    </location>
</feature>
<accession>A0A1Y2ID41</accession>
<dbReference type="OrthoDB" id="3354175at2759"/>
<feature type="transmembrane region" description="Helical" evidence="2">
    <location>
        <begin position="234"/>
        <end position="257"/>
    </location>
</feature>
<gene>
    <name evidence="3" type="ORF">PYCCODRAFT_1427905</name>
</gene>
<keyword evidence="2" id="KW-1133">Transmembrane helix</keyword>
<reference evidence="3 4" key="1">
    <citation type="journal article" date="2015" name="Biotechnol. Biofuels">
        <title>Enhanced degradation of softwood versus hardwood by the white-rot fungus Pycnoporus coccineus.</title>
        <authorList>
            <person name="Couturier M."/>
            <person name="Navarro D."/>
            <person name="Chevret D."/>
            <person name="Henrissat B."/>
            <person name="Piumi F."/>
            <person name="Ruiz-Duenas F.J."/>
            <person name="Martinez A.T."/>
            <person name="Grigoriev I.V."/>
            <person name="Riley R."/>
            <person name="Lipzen A."/>
            <person name="Berrin J.G."/>
            <person name="Master E.R."/>
            <person name="Rosso M.N."/>
        </authorList>
    </citation>
    <scope>NUCLEOTIDE SEQUENCE [LARGE SCALE GENOMIC DNA]</scope>
    <source>
        <strain evidence="3 4">BRFM310</strain>
    </source>
</reference>
<sequence length="360" mass="39436">MSDQETFPLARAELIALFMESMLFGAFTVLYAIAIWILLYREKIRGRSRLNRMLFGTSTVMWVLSVAHLAIDVVRAVEGFVVWGQKPNGTNEFYAIISSPTEVAKNVIYISMTLVADSFVTSQSLNSRQHSVLVQTYRLFIVWNRTWYILIIPITLLVATAVAGYGACVEIGLAKQGNAIFADNLQPWIRSFFALSLTTNLLATILIAGRIMWSNRRVRKYRASGAAAGSHWEVIETMIQSAAIYSAALASLLGTYLAGSNAQYVCLDILQPLIGVVFTLIIIRVGLGYTMNDSVSGGGHVSDRAGPSQLQTIGGHSYPLQPVAINVSVSRTHDRASFEGYDRKEGPVVSDVESGKAPSE</sequence>
<dbReference type="Proteomes" id="UP000193067">
    <property type="component" value="Unassembled WGS sequence"/>
</dbReference>
<evidence type="ECO:0000313" key="4">
    <source>
        <dbReference type="Proteomes" id="UP000193067"/>
    </source>
</evidence>
<dbReference type="EMBL" id="KZ084139">
    <property type="protein sequence ID" value="OSC98382.1"/>
    <property type="molecule type" value="Genomic_DNA"/>
</dbReference>
<feature type="transmembrane region" description="Helical" evidence="2">
    <location>
        <begin position="187"/>
        <end position="213"/>
    </location>
</feature>
<name>A0A1Y2ID41_TRAC3</name>
<feature type="transmembrane region" description="Helical" evidence="2">
    <location>
        <begin position="147"/>
        <end position="167"/>
    </location>
</feature>
<keyword evidence="4" id="KW-1185">Reference proteome</keyword>
<organism evidence="3 4">
    <name type="scientific">Trametes coccinea (strain BRFM310)</name>
    <name type="common">Pycnoporus coccineus</name>
    <dbReference type="NCBI Taxonomy" id="1353009"/>
    <lineage>
        <taxon>Eukaryota</taxon>
        <taxon>Fungi</taxon>
        <taxon>Dikarya</taxon>
        <taxon>Basidiomycota</taxon>
        <taxon>Agaricomycotina</taxon>
        <taxon>Agaricomycetes</taxon>
        <taxon>Polyporales</taxon>
        <taxon>Polyporaceae</taxon>
        <taxon>Trametes</taxon>
    </lineage>
</organism>
<evidence type="ECO:0000256" key="2">
    <source>
        <dbReference type="SAM" id="Phobius"/>
    </source>
</evidence>
<dbReference type="STRING" id="1353009.A0A1Y2ID41"/>
<proteinExistence type="predicted"/>
<feature type="transmembrane region" description="Helical" evidence="2">
    <location>
        <begin position="269"/>
        <end position="287"/>
    </location>
</feature>
<keyword evidence="2" id="KW-0812">Transmembrane</keyword>
<protein>
    <submittedName>
        <fullName evidence="3">Uncharacterized protein</fullName>
    </submittedName>
</protein>
<evidence type="ECO:0000313" key="3">
    <source>
        <dbReference type="EMBL" id="OSC98382.1"/>
    </source>
</evidence>
<feature type="transmembrane region" description="Helical" evidence="2">
    <location>
        <begin position="15"/>
        <end position="40"/>
    </location>
</feature>
<evidence type="ECO:0000256" key="1">
    <source>
        <dbReference type="SAM" id="MobiDB-lite"/>
    </source>
</evidence>
<keyword evidence="2" id="KW-0472">Membrane</keyword>
<dbReference type="AlphaFoldDB" id="A0A1Y2ID41"/>